<dbReference type="PROSITE" id="PS00059">
    <property type="entry name" value="ADH_ZINC"/>
    <property type="match status" value="1"/>
</dbReference>
<evidence type="ECO:0000256" key="2">
    <source>
        <dbReference type="ARBA" id="ARBA00022723"/>
    </source>
</evidence>
<dbReference type="AlphaFoldDB" id="A0A2S2F8Z0"/>
<comment type="cofactor">
    <cofactor evidence="1 6">
        <name>Zn(2+)</name>
        <dbReference type="ChEBI" id="CHEBI:29105"/>
    </cofactor>
</comment>
<dbReference type="OrthoDB" id="9770544at2"/>
<dbReference type="Pfam" id="PF00107">
    <property type="entry name" value="ADH_zinc_N"/>
    <property type="match status" value="1"/>
</dbReference>
<dbReference type="SUPFAM" id="SSF50129">
    <property type="entry name" value="GroES-like"/>
    <property type="match status" value="1"/>
</dbReference>
<dbReference type="RefSeq" id="WP_065995598.1">
    <property type="nucleotide sequence ID" value="NZ_CP029396.2"/>
</dbReference>
<keyword evidence="2 6" id="KW-0479">Metal-binding</keyword>
<dbReference type="Pfam" id="PF08240">
    <property type="entry name" value="ADH_N"/>
    <property type="match status" value="1"/>
</dbReference>
<evidence type="ECO:0000259" key="7">
    <source>
        <dbReference type="SMART" id="SM00829"/>
    </source>
</evidence>
<dbReference type="CDD" id="cd08278">
    <property type="entry name" value="benzyl_alcohol_DH"/>
    <property type="match status" value="1"/>
</dbReference>
<evidence type="ECO:0000256" key="6">
    <source>
        <dbReference type="RuleBase" id="RU361277"/>
    </source>
</evidence>
<dbReference type="PANTHER" id="PTHR43880:SF12">
    <property type="entry name" value="ALCOHOL DEHYDROGENASE CLASS-3"/>
    <property type="match status" value="1"/>
</dbReference>
<dbReference type="SUPFAM" id="SSF51735">
    <property type="entry name" value="NAD(P)-binding Rossmann-fold domains"/>
    <property type="match status" value="1"/>
</dbReference>
<dbReference type="Gene3D" id="3.90.180.10">
    <property type="entry name" value="Medium-chain alcohol dehydrogenases, catalytic domain"/>
    <property type="match status" value="1"/>
</dbReference>
<gene>
    <name evidence="8" type="ORF">DJ533_01710</name>
</gene>
<comment type="similarity">
    <text evidence="6">Belongs to the zinc-containing alcohol dehydrogenase family.</text>
</comment>
<feature type="domain" description="Enoyl reductase (ER)" evidence="7">
    <location>
        <begin position="10"/>
        <end position="363"/>
    </location>
</feature>
<evidence type="ECO:0000256" key="4">
    <source>
        <dbReference type="ARBA" id="ARBA00023002"/>
    </source>
</evidence>
<sequence>MKVKAAVVNGVNQPYTFETLNLAELKDDEVRVRIVATGICHSDDALRLGHAAYEFPGVLGHEGAGIVEKVGAGVSNVQEGDHVVLAYAYCSHCHHCLEGIPAACTDWLALNWGELHPDGTPFFTRDNGEVVRNFFHQSSFASHINVKATNITQVDKDVDLRLVAPLACGLMTGVGTVVNGLAVKPGSSIVIFGTGAVGLAAMMAAKISGCTTIIAVDIHDARLTLAKELGATHIINSKSTDVLEKIREITNQVGVNYSVDTTGVESVMKLSLDVLAIRGVAAPIAVTNQNITLNTLTDLALSSKKMIGVLMGATVPQLSIPKMIEYYKNGLFPFDRLIQLYDFEDINQASADSLSGKTIKPVLVVDKNYHI</sequence>
<keyword evidence="3 6" id="KW-0862">Zinc</keyword>
<protein>
    <submittedName>
        <fullName evidence="8">NAD(P)-dependent alcohol dehydrogenase</fullName>
    </submittedName>
</protein>
<geneLocation type="plasmid" evidence="8 9">
    <name>pOXA58_010030</name>
</geneLocation>
<evidence type="ECO:0000256" key="5">
    <source>
        <dbReference type="ARBA" id="ARBA00023027"/>
    </source>
</evidence>
<keyword evidence="8" id="KW-0614">Plasmid</keyword>
<evidence type="ECO:0000313" key="8">
    <source>
        <dbReference type="EMBL" id="AWL27407.1"/>
    </source>
</evidence>
<evidence type="ECO:0000313" key="9">
    <source>
        <dbReference type="Proteomes" id="UP000245977"/>
    </source>
</evidence>
<evidence type="ECO:0000256" key="1">
    <source>
        <dbReference type="ARBA" id="ARBA00001947"/>
    </source>
</evidence>
<dbReference type="InterPro" id="IPR013149">
    <property type="entry name" value="ADH-like_C"/>
</dbReference>
<dbReference type="GO" id="GO:0046294">
    <property type="term" value="P:formaldehyde catabolic process"/>
    <property type="evidence" value="ECO:0007669"/>
    <property type="project" value="TreeGrafter"/>
</dbReference>
<dbReference type="KEGG" id="adv:DJ533_01710"/>
<accession>A0A2S2F8Z0</accession>
<name>A0A2S2F8Z0_9GAMM</name>
<dbReference type="STRING" id="1871111.GCA_001704615_03000"/>
<dbReference type="GO" id="GO:0005829">
    <property type="term" value="C:cytosol"/>
    <property type="evidence" value="ECO:0007669"/>
    <property type="project" value="TreeGrafter"/>
</dbReference>
<dbReference type="EMBL" id="CP029396">
    <property type="protein sequence ID" value="AWL27407.1"/>
    <property type="molecule type" value="Genomic_DNA"/>
</dbReference>
<dbReference type="FunFam" id="3.40.50.720:FF:000003">
    <property type="entry name" value="S-(hydroxymethyl)glutathione dehydrogenase"/>
    <property type="match status" value="1"/>
</dbReference>
<reference evidence="8" key="1">
    <citation type="submission" date="2019-08" db="EMBL/GenBank/DDBJ databases">
        <title>The complete genome of Acinetobacter defluvii strain WCHAD010030.</title>
        <authorList>
            <person name="Hu Y."/>
            <person name="Qin J."/>
            <person name="Feng Y."/>
            <person name="Zong Z."/>
        </authorList>
    </citation>
    <scope>NUCLEOTIDE SEQUENCE</scope>
    <source>
        <strain evidence="8">WCHA30</strain>
        <plasmid evidence="8">pOXA58_010030</plasmid>
    </source>
</reference>
<dbReference type="InterPro" id="IPR002328">
    <property type="entry name" value="ADH_Zn_CS"/>
</dbReference>
<keyword evidence="9" id="KW-1185">Reference proteome</keyword>
<proteinExistence type="inferred from homology"/>
<keyword evidence="5" id="KW-0520">NAD</keyword>
<dbReference type="PANTHER" id="PTHR43880">
    <property type="entry name" value="ALCOHOL DEHYDROGENASE"/>
    <property type="match status" value="1"/>
</dbReference>
<dbReference type="InterPro" id="IPR020843">
    <property type="entry name" value="ER"/>
</dbReference>
<evidence type="ECO:0000256" key="3">
    <source>
        <dbReference type="ARBA" id="ARBA00022833"/>
    </source>
</evidence>
<dbReference type="GO" id="GO:0051903">
    <property type="term" value="F:S-(hydroxymethyl)glutathione dehydrogenase [NAD(P)+] activity"/>
    <property type="evidence" value="ECO:0007669"/>
    <property type="project" value="TreeGrafter"/>
</dbReference>
<dbReference type="InterPro" id="IPR013154">
    <property type="entry name" value="ADH-like_N"/>
</dbReference>
<dbReference type="InterPro" id="IPR036291">
    <property type="entry name" value="NAD(P)-bd_dom_sf"/>
</dbReference>
<dbReference type="SMART" id="SM00829">
    <property type="entry name" value="PKS_ER"/>
    <property type="match status" value="1"/>
</dbReference>
<organism evidence="8 9">
    <name type="scientific">Acinetobacter defluvii</name>
    <dbReference type="NCBI Taxonomy" id="1871111"/>
    <lineage>
        <taxon>Bacteria</taxon>
        <taxon>Pseudomonadati</taxon>
        <taxon>Pseudomonadota</taxon>
        <taxon>Gammaproteobacteria</taxon>
        <taxon>Moraxellales</taxon>
        <taxon>Moraxellaceae</taxon>
        <taxon>Acinetobacter</taxon>
    </lineage>
</organism>
<dbReference type="InterPro" id="IPR011032">
    <property type="entry name" value="GroES-like_sf"/>
</dbReference>
<dbReference type="Gene3D" id="3.40.50.720">
    <property type="entry name" value="NAD(P)-binding Rossmann-like Domain"/>
    <property type="match status" value="1"/>
</dbReference>
<keyword evidence="4" id="KW-0560">Oxidoreductase</keyword>
<dbReference type="Proteomes" id="UP000245977">
    <property type="component" value="Plasmid pOXA58_010030"/>
</dbReference>
<dbReference type="GO" id="GO:0008270">
    <property type="term" value="F:zinc ion binding"/>
    <property type="evidence" value="ECO:0007669"/>
    <property type="project" value="InterPro"/>
</dbReference>